<evidence type="ECO:0000313" key="2">
    <source>
        <dbReference type="Proteomes" id="UP000252172"/>
    </source>
</evidence>
<reference evidence="1 2" key="1">
    <citation type="submission" date="2018-07" db="EMBL/GenBank/DDBJ databases">
        <title>Chryseobacterium lacus sp. nov., isolated from lake water.</title>
        <authorList>
            <person name="Li C.-M."/>
        </authorList>
    </citation>
    <scope>NUCLEOTIDE SEQUENCE [LARGE SCALE GENOMIC DNA]</scope>
    <source>
        <strain evidence="1 2">YLOS41</strain>
    </source>
</reference>
<accession>A0A368N0F3</accession>
<sequence length="924" mass="104869">MKPLFSFLLFFSLFSPGLILQGQEAPVQISVDSTVSGRNNTMLDLMVTVHNTSATERDISLLINGDSGLRIINDSRSLSLDAGEKAFLPVKIFIGKELPAGKSLIRYTVLEGNTPVARSETLLTMDVRRELRLGAVEPQVMIFREGDSLKLSAQIFNNGNTTEETQLIAQFPNIYGRAITLNRKVTMEPFSSQTVTFSTVVDRELLNIEVFTVNIAGLNRNREFFGNTMVTVQNASSNRKYIDPSQVSSLLNRISPNRLRLSTRNTIEGSEASYLADGHTEFYLKNLEGTLSFNAVYRPEQFEPLYLSNTWLDLKKGNTAVRLGNLNTSGLERNLYGRGISFTETNDEAKPRISVGAMDKSYNLAEPLQNNRGYSAFGTTAFQMGEKSQAEQMVVFDRESDQQHFIFMNTYRYRNEQKTSLDIKLGYGNSSAFNEGMQKSSLAGGLDLRTSLGNYHLNTSGFYSSGYYPGLRRGNTYFDQRISRNFTKQNVWMAFSYNRYRPEYVIPSLFGSQHSEQISIEGGTQFQLTKKLSLNMSPKWRKEMANTFLPGSTALHPLTFNSQLLNTTLNYSPQKNHFIQFSFQQGFSEFAGITPLAYIHRSQLNWTIGKFSVNGTYQKGNFMLYEGQFGREFFRNTEKLSAQGSYQSEFLNQRLSLQLNSTFSYDLYSGTNLGGMMNAEYKLGRKTLLQASFNHMRYSGQYYKGAYSFYQLGVQQLLPELGEKGSPDSGTLQVFLYRDLNNNRVYDPLIDEPASGIRISINNARFITDEKGYIQYRKVPYGSYRIRPEDSQWFAAQTVAEINQKNQLITIPLEKAGLVRGKFQYESTGIHQFDVFAYYSGIPLIFQDAFGTRYTFYANEKGEFHGYLPVGRYDVETNAAALQKNVYAVPHRLTIDVKADETNLLGTIMLKVREKKVEIRRFGE</sequence>
<organism evidence="1 2">
    <name type="scientific">Chryseobacterium lacus</name>
    <dbReference type="NCBI Taxonomy" id="2058346"/>
    <lineage>
        <taxon>Bacteria</taxon>
        <taxon>Pseudomonadati</taxon>
        <taxon>Bacteroidota</taxon>
        <taxon>Flavobacteriia</taxon>
        <taxon>Flavobacteriales</taxon>
        <taxon>Weeksellaceae</taxon>
        <taxon>Chryseobacterium group</taxon>
        <taxon>Chryseobacterium</taxon>
    </lineage>
</organism>
<keyword evidence="2" id="KW-1185">Reference proteome</keyword>
<evidence type="ECO:0000313" key="1">
    <source>
        <dbReference type="EMBL" id="RCU43982.1"/>
    </source>
</evidence>
<dbReference type="EMBL" id="QPIE01000002">
    <property type="protein sequence ID" value="RCU43982.1"/>
    <property type="molecule type" value="Genomic_DNA"/>
</dbReference>
<dbReference type="Proteomes" id="UP000252172">
    <property type="component" value="Unassembled WGS sequence"/>
</dbReference>
<dbReference type="AlphaFoldDB" id="A0A368N0F3"/>
<comment type="caution">
    <text evidence="1">The sequence shown here is derived from an EMBL/GenBank/DDBJ whole genome shotgun (WGS) entry which is preliminary data.</text>
</comment>
<name>A0A368N0F3_9FLAO</name>
<proteinExistence type="predicted"/>
<gene>
    <name evidence="1" type="ORF">DQ356_02885</name>
</gene>
<protein>
    <submittedName>
        <fullName evidence="1">Uncharacterized protein</fullName>
    </submittedName>
</protein>